<dbReference type="InterPro" id="IPR001650">
    <property type="entry name" value="Helicase_C-like"/>
</dbReference>
<dbReference type="PANTHER" id="PTHR43519">
    <property type="entry name" value="ATP-DEPENDENT RNA HELICASE HRPB"/>
    <property type="match status" value="1"/>
</dbReference>
<keyword evidence="4" id="KW-0067">ATP-binding</keyword>
<dbReference type="SMART" id="SM00490">
    <property type="entry name" value="HELICc"/>
    <property type="match status" value="1"/>
</dbReference>
<dbReference type="FunFam" id="3.40.50.300:FF:002125">
    <property type="entry name" value="ATP-dependent helicase HrpB"/>
    <property type="match status" value="1"/>
</dbReference>
<dbReference type="EC" id="3.6.4.13" evidence="8"/>
<dbReference type="CDD" id="cd17990">
    <property type="entry name" value="DEXHc_HrpB"/>
    <property type="match status" value="1"/>
</dbReference>
<evidence type="ECO:0000256" key="2">
    <source>
        <dbReference type="ARBA" id="ARBA00022801"/>
    </source>
</evidence>
<name>A0A1C7FCG7_9VIBR</name>
<reference evidence="8 9" key="1">
    <citation type="submission" date="2016-07" db="EMBL/GenBank/DDBJ databases">
        <title>Genome sequencing of Vibrio scophthalmi strain VS-05, an isolated from Paralichthys olivaceus.</title>
        <authorList>
            <person name="Han H.-J."/>
        </authorList>
    </citation>
    <scope>NUCLEOTIDE SEQUENCE [LARGE SCALE GENOMIC DNA]</scope>
    <source>
        <strain evidence="8 9">VS-05</strain>
    </source>
</reference>
<dbReference type="Gene3D" id="1.20.120.1080">
    <property type="match status" value="1"/>
</dbReference>
<dbReference type="Pfam" id="PF08482">
    <property type="entry name" value="HrpB_C"/>
    <property type="match status" value="1"/>
</dbReference>
<dbReference type="PIRSF" id="PIRSF005496">
    <property type="entry name" value="ATP_hel_hrpB"/>
    <property type="match status" value="1"/>
</dbReference>
<dbReference type="PATRIC" id="fig|45658.7.peg.2282"/>
<evidence type="ECO:0000313" key="8">
    <source>
        <dbReference type="EMBL" id="ANU37407.1"/>
    </source>
</evidence>
<dbReference type="Pfam" id="PF00271">
    <property type="entry name" value="Helicase_C"/>
    <property type="match status" value="1"/>
</dbReference>
<feature type="domain" description="Helicase ATP-binding" evidence="6">
    <location>
        <begin position="34"/>
        <end position="197"/>
    </location>
</feature>
<dbReference type="Gene3D" id="3.40.50.300">
    <property type="entry name" value="P-loop containing nucleotide triphosphate hydrolases"/>
    <property type="match status" value="2"/>
</dbReference>
<evidence type="ECO:0000259" key="7">
    <source>
        <dbReference type="PROSITE" id="PS51194"/>
    </source>
</evidence>
<dbReference type="InterPro" id="IPR027417">
    <property type="entry name" value="P-loop_NTPase"/>
</dbReference>
<evidence type="ECO:0000256" key="4">
    <source>
        <dbReference type="ARBA" id="ARBA00022840"/>
    </source>
</evidence>
<accession>A0A1C7FCG7</accession>
<sequence length="848" mass="94559">MVWLRFFYTMWLPLHHKAYPLSQLPIEGVMPELLSGVRDCNQLILKAAPGAGKSTFFPLQLLQQQAVSGKIIMLEPRRLAARNIARYLAQQLGETVGQRVGYRVRGENKVSQATQLEIVTEGIMTRMIQSDPELNGVDLIIFDEFHERSIHADMGLALCLEIQEALRDDLKLVVMSATLDQQALARLMPQSRYVQSQGRSYPVEFRYAPLKANERFVDVMVRNIHSLMNSESGSLLAFLPGVSAIQQLQQQLQSSSLLPSDVDICPLYGQLSFEQQQAAIHPAPTGRRKVVLATNIAETSLTIEGIRMVVDSGLERIAKYDLKTGITKLEQVRIAQSSAEQRAGRAGRTEAGICLRLYSEGQLAQQPAVPAAEILHSDLSSLAMELAQWGCLDAGELNWLDLPPNSAMAQARSLLSSLGLVDDKHQLTPMGQSAQKLGLEPRIAAMLVQATQLDHGRPNHWPTTALAVAALLEEPERNVVDFAHSVQRFKARKHTKQRIVEARAQSLARKLGLSFSLAEVEEMQVALVLALAFPDRVAQSRSKQGGRYLLANGHGAQLRDDEPLAASDYLIAIDLMRSHGDAAMIYSAIDLDLHALQNALPEKFIQQQIADWDDKRGKLVAEERTQWGDLIVDSREMAQPSADKMSEALLNYVRRQGLQCLNWTDSASDLLARLRCGCEWLPEQAWPALSDDALLNDLEQWLSPYLVGVRSAKALSQVNLNEALLAYLGWPLNQEIEQWLPIDYVLPTGSKKKIRYQVGHEPILSVRMQEVFGEQSSPTVAQGRKTVVLELLSPAQRPLQLTSNLASFWSGAYQEVKKEMKGRYPKHVWPDDPANHVATTKTKRHFNQ</sequence>
<gene>
    <name evidence="8" type="ORF">VSVS05_02312</name>
</gene>
<dbReference type="GO" id="GO:0003676">
    <property type="term" value="F:nucleic acid binding"/>
    <property type="evidence" value="ECO:0007669"/>
    <property type="project" value="InterPro"/>
</dbReference>
<dbReference type="PANTHER" id="PTHR43519:SF1">
    <property type="entry name" value="ATP-DEPENDENT RNA HELICASE HRPB"/>
    <property type="match status" value="1"/>
</dbReference>
<dbReference type="Pfam" id="PF00270">
    <property type="entry name" value="DEAD"/>
    <property type="match status" value="1"/>
</dbReference>
<dbReference type="InterPro" id="IPR014001">
    <property type="entry name" value="Helicase_ATP-bd"/>
</dbReference>
<dbReference type="AlphaFoldDB" id="A0A1C7FCG7"/>
<evidence type="ECO:0000256" key="1">
    <source>
        <dbReference type="ARBA" id="ARBA00022741"/>
    </source>
</evidence>
<dbReference type="STRING" id="45658.VSVS12_00685"/>
<dbReference type="GO" id="GO:0016787">
    <property type="term" value="F:hydrolase activity"/>
    <property type="evidence" value="ECO:0007669"/>
    <property type="project" value="UniProtKB-KW"/>
</dbReference>
<feature type="region of interest" description="Disordered" evidence="5">
    <location>
        <begin position="827"/>
        <end position="848"/>
    </location>
</feature>
<protein>
    <submittedName>
        <fullName evidence="8">RNA helicase</fullName>
        <ecNumber evidence="8">3.6.4.13</ecNumber>
    </submittedName>
</protein>
<dbReference type="SUPFAM" id="SSF52540">
    <property type="entry name" value="P-loop containing nucleoside triphosphate hydrolases"/>
    <property type="match status" value="1"/>
</dbReference>
<keyword evidence="1" id="KW-0547">Nucleotide-binding</keyword>
<evidence type="ECO:0000256" key="5">
    <source>
        <dbReference type="SAM" id="MobiDB-lite"/>
    </source>
</evidence>
<dbReference type="PROSITE" id="PS51194">
    <property type="entry name" value="HELICASE_CTER"/>
    <property type="match status" value="1"/>
</dbReference>
<dbReference type="InterPro" id="IPR011545">
    <property type="entry name" value="DEAD/DEAH_box_helicase_dom"/>
</dbReference>
<dbReference type="NCBIfam" id="TIGR01970">
    <property type="entry name" value="DEAH_box_HrpB"/>
    <property type="match status" value="1"/>
</dbReference>
<dbReference type="EMBL" id="CP016414">
    <property type="protein sequence ID" value="ANU37407.1"/>
    <property type="molecule type" value="Genomic_DNA"/>
</dbReference>
<evidence type="ECO:0000256" key="3">
    <source>
        <dbReference type="ARBA" id="ARBA00022806"/>
    </source>
</evidence>
<feature type="domain" description="Helicase C-terminal" evidence="7">
    <location>
        <begin position="220"/>
        <end position="390"/>
    </location>
</feature>
<dbReference type="GO" id="GO:0005524">
    <property type="term" value="F:ATP binding"/>
    <property type="evidence" value="ECO:0007669"/>
    <property type="project" value="UniProtKB-KW"/>
</dbReference>
<dbReference type="Proteomes" id="UP000092528">
    <property type="component" value="Chromosome 1"/>
</dbReference>
<keyword evidence="2 8" id="KW-0378">Hydrolase</keyword>
<dbReference type="GO" id="GO:0003724">
    <property type="term" value="F:RNA helicase activity"/>
    <property type="evidence" value="ECO:0007669"/>
    <property type="project" value="UniProtKB-EC"/>
</dbReference>
<dbReference type="CDD" id="cd18791">
    <property type="entry name" value="SF2_C_RHA"/>
    <property type="match status" value="1"/>
</dbReference>
<dbReference type="InterPro" id="IPR013689">
    <property type="entry name" value="RNA_helicase_ATP-dep_HrpB_C"/>
</dbReference>
<proteinExistence type="predicted"/>
<keyword evidence="9" id="KW-1185">Reference proteome</keyword>
<dbReference type="InterPro" id="IPR010225">
    <property type="entry name" value="HrpB"/>
</dbReference>
<dbReference type="InterPro" id="IPR007502">
    <property type="entry name" value="Helicase-assoc_dom"/>
</dbReference>
<dbReference type="NCBIfam" id="NF008662">
    <property type="entry name" value="PRK11664.1"/>
    <property type="match status" value="1"/>
</dbReference>
<evidence type="ECO:0000259" key="6">
    <source>
        <dbReference type="PROSITE" id="PS51192"/>
    </source>
</evidence>
<dbReference type="SMART" id="SM00847">
    <property type="entry name" value="HA2"/>
    <property type="match status" value="1"/>
</dbReference>
<dbReference type="InterPro" id="IPR049614">
    <property type="entry name" value="HrpB_DEXH"/>
</dbReference>
<keyword evidence="3 8" id="KW-0347">Helicase</keyword>
<organism evidence="8 9">
    <name type="scientific">Vibrio scophthalmi</name>
    <dbReference type="NCBI Taxonomy" id="45658"/>
    <lineage>
        <taxon>Bacteria</taxon>
        <taxon>Pseudomonadati</taxon>
        <taxon>Pseudomonadota</taxon>
        <taxon>Gammaproteobacteria</taxon>
        <taxon>Vibrionales</taxon>
        <taxon>Vibrionaceae</taxon>
        <taxon>Vibrio</taxon>
    </lineage>
</organism>
<dbReference type="PROSITE" id="PS51192">
    <property type="entry name" value="HELICASE_ATP_BIND_1"/>
    <property type="match status" value="1"/>
</dbReference>
<evidence type="ECO:0000313" key="9">
    <source>
        <dbReference type="Proteomes" id="UP000092528"/>
    </source>
</evidence>
<dbReference type="SMART" id="SM00487">
    <property type="entry name" value="DEXDc"/>
    <property type="match status" value="1"/>
</dbReference>